<dbReference type="FunFam" id="2.160.20.10:FF:000032">
    <property type="entry name" value="Pectin lyase-like superfamily protein"/>
    <property type="match status" value="1"/>
</dbReference>
<proteinExistence type="inferred from homology"/>
<evidence type="ECO:0000256" key="1">
    <source>
        <dbReference type="ARBA" id="ARBA00004191"/>
    </source>
</evidence>
<evidence type="ECO:0000256" key="8">
    <source>
        <dbReference type="ARBA" id="ARBA00022801"/>
    </source>
</evidence>
<dbReference type="PANTHER" id="PTHR31375">
    <property type="match status" value="1"/>
</dbReference>
<organism evidence="13 14">
    <name type="scientific">Punica granatum</name>
    <name type="common">Pomegranate</name>
    <dbReference type="NCBI Taxonomy" id="22663"/>
    <lineage>
        <taxon>Eukaryota</taxon>
        <taxon>Viridiplantae</taxon>
        <taxon>Streptophyta</taxon>
        <taxon>Embryophyta</taxon>
        <taxon>Tracheophyta</taxon>
        <taxon>Spermatophyta</taxon>
        <taxon>Magnoliopsida</taxon>
        <taxon>eudicotyledons</taxon>
        <taxon>Gunneridae</taxon>
        <taxon>Pentapetalae</taxon>
        <taxon>rosids</taxon>
        <taxon>malvids</taxon>
        <taxon>Myrtales</taxon>
        <taxon>Lythraceae</taxon>
        <taxon>Punica</taxon>
    </lineage>
</organism>
<gene>
    <name evidence="14" type="primary">LOC116188489</name>
</gene>
<evidence type="ECO:0000313" key="13">
    <source>
        <dbReference type="Proteomes" id="UP000515151"/>
    </source>
</evidence>
<dbReference type="InterPro" id="IPR000743">
    <property type="entry name" value="Glyco_hydro_28"/>
</dbReference>
<evidence type="ECO:0000256" key="10">
    <source>
        <dbReference type="ARBA" id="ARBA00023316"/>
    </source>
</evidence>
<reference evidence="13" key="1">
    <citation type="journal article" date="2020" name="Plant Biotechnol. J.">
        <title>The pomegranate (Punica granatum L.) draft genome dissects genetic divergence between soft- and hard-seeded cultivars.</title>
        <authorList>
            <person name="Luo X."/>
            <person name="Li H."/>
            <person name="Wu Z."/>
            <person name="Yao W."/>
            <person name="Zhao P."/>
            <person name="Cao D."/>
            <person name="Yu H."/>
            <person name="Li K."/>
            <person name="Poudel K."/>
            <person name="Zhao D."/>
            <person name="Zhang F."/>
            <person name="Xia X."/>
            <person name="Chen L."/>
            <person name="Wang Q."/>
            <person name="Jing D."/>
            <person name="Cao S."/>
        </authorList>
    </citation>
    <scope>NUCLEOTIDE SEQUENCE [LARGE SCALE GENOMIC DNA]</scope>
    <source>
        <strain evidence="13">cv. Tunisia</strain>
    </source>
</reference>
<evidence type="ECO:0000256" key="2">
    <source>
        <dbReference type="ARBA" id="ARBA00008834"/>
    </source>
</evidence>
<dbReference type="GO" id="GO:0071555">
    <property type="term" value="P:cell wall organization"/>
    <property type="evidence" value="ECO:0007669"/>
    <property type="project" value="UniProtKB-KW"/>
</dbReference>
<dbReference type="EC" id="3.2.1.15" evidence="3"/>
<dbReference type="OrthoDB" id="187139at2759"/>
<dbReference type="SUPFAM" id="SSF51126">
    <property type="entry name" value="Pectin lyase-like"/>
    <property type="match status" value="1"/>
</dbReference>
<keyword evidence="5" id="KW-0964">Secreted</keyword>
<sequence>MPAFLPSSLFRRHNMRSHRSSHPHSATHFILYTLVLFSSSSGTVLARKVDPLIQLPRTLPSRNRHVSKRVLLVDDHGARGDGFSDDTDAFKKVWKKACSLRAPSRIKIPDGKTYLVGPIDLSGPCRSKVTLQISGSIVAPEDPQLWDGLNPHKWLYFHGVNHLTLEGRGRINGMGRKWWAQSCKTNSTNPCQPAPTAITFHRCKNLRIQYLTVIDSPKMHIAFTNCLQVKASNLTVIAPRASPNTDGVHISASRAIEVENTMIRTGDDCISIVSNSSGVTIKNIICGPGHGISKLCSRSASIGSLGKWNSLSEIRNVIVDGAILSNTDNGVRIKTWQGGSGFASDIVFQNVWMENVSNPIIIDQYYCDSFLPCRNQTESVKVKNIVFMHIKGTSATEAAITFACSDESPCEGLYLEDIELVSHAGGLTRALCWQAYGDTLGVVYPPVPCFSDANDNSFMEQKGDSRISAPSFR</sequence>
<evidence type="ECO:0000313" key="14">
    <source>
        <dbReference type="RefSeq" id="XP_031373751.1"/>
    </source>
</evidence>
<keyword evidence="9 12" id="KW-0326">Glycosidase</keyword>
<keyword evidence="6" id="KW-0732">Signal</keyword>
<evidence type="ECO:0000256" key="12">
    <source>
        <dbReference type="RuleBase" id="RU361169"/>
    </source>
</evidence>
<evidence type="ECO:0000256" key="4">
    <source>
        <dbReference type="ARBA" id="ARBA00022512"/>
    </source>
</evidence>
<comment type="subcellular location">
    <subcellularLocation>
        <location evidence="1">Secreted</location>
        <location evidence="1">Cell wall</location>
    </subcellularLocation>
</comment>
<dbReference type="AlphaFoldDB" id="A0A6P8BVT5"/>
<accession>A0A6P8BVT5</accession>
<reference evidence="14" key="2">
    <citation type="submission" date="2025-08" db="UniProtKB">
        <authorList>
            <consortium name="RefSeq"/>
        </authorList>
    </citation>
    <scope>IDENTIFICATION</scope>
    <source>
        <tissue evidence="14">Leaf</tissue>
    </source>
</reference>
<comment type="catalytic activity">
    <reaction evidence="11">
        <text>(1,4-alpha-D-galacturonosyl)n+m + H2O = (1,4-alpha-D-galacturonosyl)n + (1,4-alpha-D-galacturonosyl)m.</text>
        <dbReference type="EC" id="3.2.1.15"/>
    </reaction>
</comment>
<dbReference type="GO" id="GO:0004650">
    <property type="term" value="F:polygalacturonase activity"/>
    <property type="evidence" value="ECO:0007669"/>
    <property type="project" value="UniProtKB-EC"/>
</dbReference>
<keyword evidence="13" id="KW-1185">Reference proteome</keyword>
<evidence type="ECO:0000256" key="3">
    <source>
        <dbReference type="ARBA" id="ARBA00012736"/>
    </source>
</evidence>
<name>A0A6P8BVT5_PUNGR</name>
<comment type="similarity">
    <text evidence="2 12">Belongs to the glycosyl hydrolase 28 family.</text>
</comment>
<dbReference type="GeneID" id="116188489"/>
<dbReference type="Pfam" id="PF00295">
    <property type="entry name" value="Glyco_hydro_28"/>
    <property type="match status" value="1"/>
</dbReference>
<keyword evidence="10" id="KW-0961">Cell wall biogenesis/degradation</keyword>
<dbReference type="Gene3D" id="2.160.20.10">
    <property type="entry name" value="Single-stranded right-handed beta-helix, Pectin lyase-like"/>
    <property type="match status" value="1"/>
</dbReference>
<dbReference type="RefSeq" id="XP_031373751.1">
    <property type="nucleotide sequence ID" value="XM_031517891.1"/>
</dbReference>
<protein>
    <recommendedName>
        <fullName evidence="3">endo-polygalacturonase</fullName>
        <ecNumber evidence="3">3.2.1.15</ecNumber>
    </recommendedName>
</protein>
<keyword evidence="4" id="KW-0134">Cell wall</keyword>
<evidence type="ECO:0000256" key="6">
    <source>
        <dbReference type="ARBA" id="ARBA00022729"/>
    </source>
</evidence>
<dbReference type="InterPro" id="IPR012334">
    <property type="entry name" value="Pectin_lyas_fold"/>
</dbReference>
<evidence type="ECO:0000256" key="7">
    <source>
        <dbReference type="ARBA" id="ARBA00022737"/>
    </source>
</evidence>
<dbReference type="GO" id="GO:0005975">
    <property type="term" value="P:carbohydrate metabolic process"/>
    <property type="evidence" value="ECO:0007669"/>
    <property type="project" value="InterPro"/>
</dbReference>
<evidence type="ECO:0000256" key="9">
    <source>
        <dbReference type="ARBA" id="ARBA00023295"/>
    </source>
</evidence>
<keyword evidence="7" id="KW-0677">Repeat</keyword>
<evidence type="ECO:0000256" key="11">
    <source>
        <dbReference type="ARBA" id="ARBA00034074"/>
    </source>
</evidence>
<dbReference type="InterPro" id="IPR011050">
    <property type="entry name" value="Pectin_lyase_fold/virulence"/>
</dbReference>
<evidence type="ECO:0000256" key="5">
    <source>
        <dbReference type="ARBA" id="ARBA00022525"/>
    </source>
</evidence>
<keyword evidence="8 12" id="KW-0378">Hydrolase</keyword>
<dbReference type="Proteomes" id="UP000515151">
    <property type="component" value="Chromosome 1"/>
</dbReference>